<dbReference type="Gene3D" id="2.130.10.10">
    <property type="entry name" value="YVTN repeat-like/Quinoprotein amine dehydrogenase"/>
    <property type="match status" value="1"/>
</dbReference>
<evidence type="ECO:0000259" key="4">
    <source>
        <dbReference type="Pfam" id="PF25066"/>
    </source>
</evidence>
<dbReference type="OrthoDB" id="289913at2759"/>
<reference evidence="5" key="1">
    <citation type="submission" date="2021-07" db="EMBL/GenBank/DDBJ databases">
        <title>Elsinoe batatas strain:CRI-CJ2 Genome sequencing and assembly.</title>
        <authorList>
            <person name="Huang L."/>
        </authorList>
    </citation>
    <scope>NUCLEOTIDE SEQUENCE</scope>
    <source>
        <strain evidence="5">CRI-CJ2</strain>
    </source>
</reference>
<feature type="domain" description="Vacuolar protein sorting-associated protein 8 central" evidence="3">
    <location>
        <begin position="707"/>
        <end position="906"/>
    </location>
</feature>
<evidence type="ECO:0000313" key="5">
    <source>
        <dbReference type="EMBL" id="KAG8627163.1"/>
    </source>
</evidence>
<organism evidence="5 6">
    <name type="scientific">Elsinoe batatas</name>
    <dbReference type="NCBI Taxonomy" id="2601811"/>
    <lineage>
        <taxon>Eukaryota</taxon>
        <taxon>Fungi</taxon>
        <taxon>Dikarya</taxon>
        <taxon>Ascomycota</taxon>
        <taxon>Pezizomycotina</taxon>
        <taxon>Dothideomycetes</taxon>
        <taxon>Dothideomycetidae</taxon>
        <taxon>Myriangiales</taxon>
        <taxon>Elsinoaceae</taxon>
        <taxon>Elsinoe</taxon>
    </lineage>
</organism>
<feature type="region of interest" description="Disordered" evidence="2">
    <location>
        <begin position="1347"/>
        <end position="1366"/>
    </location>
</feature>
<name>A0A8K0PH75_9PEZI</name>
<dbReference type="Pfam" id="PF23410">
    <property type="entry name" value="Beta-prop_VPS8"/>
    <property type="match status" value="1"/>
</dbReference>
<feature type="region of interest" description="Disordered" evidence="2">
    <location>
        <begin position="1"/>
        <end position="128"/>
    </location>
</feature>
<feature type="domain" description="VPS8-like TPR-like repeats" evidence="4">
    <location>
        <begin position="1248"/>
        <end position="1432"/>
    </location>
</feature>
<feature type="compositionally biased region" description="Low complexity" evidence="2">
    <location>
        <begin position="1347"/>
        <end position="1360"/>
    </location>
</feature>
<proteinExistence type="inferred from homology"/>
<dbReference type="EMBL" id="JAESVG020000005">
    <property type="protein sequence ID" value="KAG8627163.1"/>
    <property type="molecule type" value="Genomic_DNA"/>
</dbReference>
<evidence type="ECO:0000256" key="2">
    <source>
        <dbReference type="SAM" id="MobiDB-lite"/>
    </source>
</evidence>
<feature type="compositionally biased region" description="Acidic residues" evidence="2">
    <location>
        <begin position="38"/>
        <end position="47"/>
    </location>
</feature>
<evidence type="ECO:0008006" key="7">
    <source>
        <dbReference type="Google" id="ProtNLM"/>
    </source>
</evidence>
<sequence>MSICGGTAGGGSDEDVEADKSQRTSESRSNGIDHPPEEQLDLEEVDDILPAIEDGPLDHNEAEDVENEVGSVVQGERLDTVLRTPSIPGTPADSGSIPDDTPSLKGSQVSLPLRGTPSPRGSASRTASGAIKPFERRFQSRFSISPSPSRAGSPAFLNVHSRQSSTSSYVPSQNGDASEVPQAPWEVVRWTKLRKISGQAFSEIGKRQLGTPTCLAVSASIVVGTSKGLILVFDYHQNLKGIIGQGTKAMESGAITSLAISADYSTVAGGHASGSIFTWEIARPAKPFLTIPAVTQADRQSETEGHIVDRSVLHIGFLGTRRTALVSADDGGMAFSHLANRGFGAMGRSVKTTRLLGRYPTFRPEEDKLRKPSSVLAFSPLPLGNVEQATDTMGLTALLTPYLLVVVSTTPIAQTQHKASRPKDIMPHGAMSACLAWFPAVKLKAPSNGKDASDTKLVYCWSDIMTVLDVEIGPLDPNDKEKQPSLFFKTRSRWTCEEAIVAVQWLSRSVIGALTISQRLIILEDGDLHVMDSVDLIRMHIFHRDFFSKQLHTVVEQNENDADIHGVVADAFYMSFRAYKGRVFLLGFSDVSVGTLSNWADRLSALVEHGDDIAAIQLGIAYYKGSTGKVSVGLPDDDASRHEMVRERLLELLQASLKYRFSDKEIEDDRVHDLTNECFNACLAMDETDFLLDDAYDYFKEGRETEIFIDTMEHYIMEGDIKSLPPLVVKDVVDYYASIHREARLEEILCRLEAHAFDIDQVTKLCKQHLLYDALIYVWNQALEDWITPLAELCALIRVQDLPNGTAAYDHEDKLDAAMKIFPYLAFSLTGRLYPKGDPMDDEQADAVRQDMYKMLFSAHIITWPPGSKTKIRTVQESEEEPAFPYLRLLLHFDTPNFMSMMNEAFEDPYLNSNQDQDYDETPATPVNGSMYKMTRQQIISILLEIMSASDFGPSQTIYLDMFIARSLPKYPQFLILSGSALQQILRRLCSNDDDDLSDECQLSVEYLLSVYHPPVTADFIRALQHARFYRVLKSTYRSERRYVELITISLEDPDDRLDVFQDIEKSFRAETGAKQRQAIEDVICARAQELIFIDLPQTTQLVVKHMGSRVNDVIESLKESRLQHAFLRELLESDAKQMSRTDVRAPKELVAQFSDRYIQLMCIHDPTHVADFVTTLESGDLHLDAVLPVIEKNGVIDAAVLLLTKDGLAREAMDRLEKHLQSLSNALASLISSSATSPDVFGLEVGIKDLLADIDKYTRIGIWLCTGQSQIASQNPSHTRRDPPSITENTLTLDEYLWLALISLTVNISKLISSSCSTLPSPLPINPPVRLRSLVQQVFTALLTATSSPSKPSSTTTPSRPTPLKPGTSFLPIFRLFLTRAALSAPSLTDLRHVLLDIFSAYAYETDVLALASQLLGADAFSEVHAAHAKRQQGWRPRAQGLFG</sequence>
<comment type="caution">
    <text evidence="5">The sequence shown here is derived from an EMBL/GenBank/DDBJ whole genome shotgun (WGS) entry which is preliminary data.</text>
</comment>
<feature type="compositionally biased region" description="Gly residues" evidence="2">
    <location>
        <begin position="1"/>
        <end position="11"/>
    </location>
</feature>
<dbReference type="Pfam" id="PF25066">
    <property type="entry name" value="TPR_VPS8_2"/>
    <property type="match status" value="1"/>
</dbReference>
<dbReference type="Proteomes" id="UP000809789">
    <property type="component" value="Unassembled WGS sequence"/>
</dbReference>
<dbReference type="Pfam" id="PF12816">
    <property type="entry name" value="TPR_Vps8"/>
    <property type="match status" value="1"/>
</dbReference>
<evidence type="ECO:0000256" key="1">
    <source>
        <dbReference type="ARBA" id="ARBA00009422"/>
    </source>
</evidence>
<dbReference type="InterPro" id="IPR036322">
    <property type="entry name" value="WD40_repeat_dom_sf"/>
</dbReference>
<dbReference type="GO" id="GO:0030897">
    <property type="term" value="C:HOPS complex"/>
    <property type="evidence" value="ECO:0007669"/>
    <property type="project" value="TreeGrafter"/>
</dbReference>
<dbReference type="InterPro" id="IPR015943">
    <property type="entry name" value="WD40/YVTN_repeat-like_dom_sf"/>
</dbReference>
<dbReference type="PANTHER" id="PTHR12616:SF8">
    <property type="entry name" value="VACUOLAR PROTEIN SORTING-ASSOCIATED PROTEIN 8 HOMOLOG"/>
    <property type="match status" value="1"/>
</dbReference>
<dbReference type="SUPFAM" id="SSF50978">
    <property type="entry name" value="WD40 repeat-like"/>
    <property type="match status" value="1"/>
</dbReference>
<keyword evidence="6" id="KW-1185">Reference proteome</keyword>
<dbReference type="PANTHER" id="PTHR12616">
    <property type="entry name" value="VACUOLAR PROTEIN SORTING VPS41"/>
    <property type="match status" value="1"/>
</dbReference>
<dbReference type="InterPro" id="IPR045111">
    <property type="entry name" value="Vps41/Vps8"/>
</dbReference>
<accession>A0A8K0PH75</accession>
<evidence type="ECO:0000313" key="6">
    <source>
        <dbReference type="Proteomes" id="UP000809789"/>
    </source>
</evidence>
<dbReference type="GO" id="GO:0006623">
    <property type="term" value="P:protein targeting to vacuole"/>
    <property type="evidence" value="ECO:0007669"/>
    <property type="project" value="InterPro"/>
</dbReference>
<dbReference type="GO" id="GO:0034058">
    <property type="term" value="P:endosomal vesicle fusion"/>
    <property type="evidence" value="ECO:0007669"/>
    <property type="project" value="TreeGrafter"/>
</dbReference>
<dbReference type="GO" id="GO:0005770">
    <property type="term" value="C:late endosome"/>
    <property type="evidence" value="ECO:0007669"/>
    <property type="project" value="TreeGrafter"/>
</dbReference>
<comment type="similarity">
    <text evidence="1">Belongs to the VPS8 family.</text>
</comment>
<dbReference type="InterPro" id="IPR059070">
    <property type="entry name" value="TPR_VPS8_2"/>
</dbReference>
<dbReference type="InterPro" id="IPR025941">
    <property type="entry name" value="Vps8_central_dom"/>
</dbReference>
<protein>
    <recommendedName>
        <fullName evidence="7">Vacuolar protein sorting-associated protein 8 central domain-containing protein</fullName>
    </recommendedName>
</protein>
<gene>
    <name evidence="5" type="ORF">KVT40_004646</name>
</gene>
<evidence type="ECO:0000259" key="3">
    <source>
        <dbReference type="Pfam" id="PF12816"/>
    </source>
</evidence>